<sequence>MTDPYIYAIVALLPIAALMLVLQSNPYNALILRGILGAIAALIYSILGAADVALTEALMGTLLSISLYAIAVRSSMVVRLGILSDETTLDSPLERLRQRYIDDLRTIFSKHYLRLELVPYQDLPTLRQALLDRDIHTTIALNPAHIEDSTPPPVEIATRISSLYDMMHPQLPSDTNLTYLNPLASTLTIAEPQQ</sequence>
<feature type="domain" description="MrpA C-terminal/MbhD" evidence="7">
    <location>
        <begin position="11"/>
        <end position="74"/>
    </location>
</feature>
<feature type="transmembrane region" description="Helical" evidence="6">
    <location>
        <begin position="30"/>
        <end position="47"/>
    </location>
</feature>
<keyword evidence="9" id="KW-1185">Reference proteome</keyword>
<dbReference type="Pfam" id="PF13244">
    <property type="entry name" value="MbhD"/>
    <property type="match status" value="1"/>
</dbReference>
<dbReference type="NCBIfam" id="NF005630">
    <property type="entry name" value="PRK07377.1-6"/>
    <property type="match status" value="1"/>
</dbReference>
<dbReference type="AlphaFoldDB" id="A0A2T1GH58"/>
<feature type="transmembrane region" description="Helical" evidence="6">
    <location>
        <begin position="6"/>
        <end position="23"/>
    </location>
</feature>
<keyword evidence="4 6" id="KW-1133">Transmembrane helix</keyword>
<proteinExistence type="predicted"/>
<organism evidence="8 9">
    <name type="scientific">Chamaesiphon polymorphus CCALA 037</name>
    <dbReference type="NCBI Taxonomy" id="2107692"/>
    <lineage>
        <taxon>Bacteria</taxon>
        <taxon>Bacillati</taxon>
        <taxon>Cyanobacteriota</taxon>
        <taxon>Cyanophyceae</taxon>
        <taxon>Gomontiellales</taxon>
        <taxon>Chamaesiphonaceae</taxon>
        <taxon>Chamaesiphon</taxon>
    </lineage>
</organism>
<comment type="subcellular location">
    <subcellularLocation>
        <location evidence="1">Cell membrane</location>
        <topology evidence="1">Multi-pass membrane protein</topology>
    </subcellularLocation>
</comment>
<feature type="transmembrane region" description="Helical" evidence="6">
    <location>
        <begin position="53"/>
        <end position="72"/>
    </location>
</feature>
<accession>A0A2T1GH58</accession>
<dbReference type="GO" id="GO:0005886">
    <property type="term" value="C:plasma membrane"/>
    <property type="evidence" value="ECO:0007669"/>
    <property type="project" value="UniProtKB-SubCell"/>
</dbReference>
<dbReference type="RefSeq" id="WP_106303548.1">
    <property type="nucleotide sequence ID" value="NZ_PVWO01000097.1"/>
</dbReference>
<keyword evidence="3 6" id="KW-0812">Transmembrane</keyword>
<dbReference type="EMBL" id="PVWO01000097">
    <property type="protein sequence ID" value="PSB57005.1"/>
    <property type="molecule type" value="Genomic_DNA"/>
</dbReference>
<dbReference type="NCBIfam" id="NF005628">
    <property type="entry name" value="PRK07377.1-4"/>
    <property type="match status" value="1"/>
</dbReference>
<evidence type="ECO:0000256" key="3">
    <source>
        <dbReference type="ARBA" id="ARBA00022692"/>
    </source>
</evidence>
<evidence type="ECO:0000259" key="7">
    <source>
        <dbReference type="Pfam" id="PF13244"/>
    </source>
</evidence>
<evidence type="ECO:0000256" key="1">
    <source>
        <dbReference type="ARBA" id="ARBA00004651"/>
    </source>
</evidence>
<evidence type="ECO:0000313" key="9">
    <source>
        <dbReference type="Proteomes" id="UP000238937"/>
    </source>
</evidence>
<comment type="caution">
    <text evidence="8">The sequence shown here is derived from an EMBL/GenBank/DDBJ whole genome shotgun (WGS) entry which is preliminary data.</text>
</comment>
<protein>
    <recommendedName>
        <fullName evidence="7">MrpA C-terminal/MbhD domain-containing protein</fullName>
    </recommendedName>
</protein>
<evidence type="ECO:0000256" key="4">
    <source>
        <dbReference type="ARBA" id="ARBA00022989"/>
    </source>
</evidence>
<dbReference type="InterPro" id="IPR025383">
    <property type="entry name" value="MrpA_C/MbhD"/>
</dbReference>
<gene>
    <name evidence="8" type="ORF">C7B77_09900</name>
</gene>
<evidence type="ECO:0000256" key="5">
    <source>
        <dbReference type="ARBA" id="ARBA00023136"/>
    </source>
</evidence>
<evidence type="ECO:0000256" key="2">
    <source>
        <dbReference type="ARBA" id="ARBA00022475"/>
    </source>
</evidence>
<dbReference type="OrthoDB" id="467332at2"/>
<dbReference type="Proteomes" id="UP000238937">
    <property type="component" value="Unassembled WGS sequence"/>
</dbReference>
<name>A0A2T1GH58_9CYAN</name>
<keyword evidence="5 6" id="KW-0472">Membrane</keyword>
<keyword evidence="2" id="KW-1003">Cell membrane</keyword>
<evidence type="ECO:0000313" key="8">
    <source>
        <dbReference type="EMBL" id="PSB57005.1"/>
    </source>
</evidence>
<evidence type="ECO:0000256" key="6">
    <source>
        <dbReference type="SAM" id="Phobius"/>
    </source>
</evidence>
<reference evidence="8 9" key="1">
    <citation type="submission" date="2018-03" db="EMBL/GenBank/DDBJ databases">
        <title>The ancient ancestry and fast evolution of plastids.</title>
        <authorList>
            <person name="Moore K.R."/>
            <person name="Magnabosco C."/>
            <person name="Momper L."/>
            <person name="Gold D.A."/>
            <person name="Bosak T."/>
            <person name="Fournier G.P."/>
        </authorList>
    </citation>
    <scope>NUCLEOTIDE SEQUENCE [LARGE SCALE GENOMIC DNA]</scope>
    <source>
        <strain evidence="8 9">CCALA 037</strain>
    </source>
</reference>